<dbReference type="PANTHER" id="PTHR42028:SF1">
    <property type="entry name" value="YALI0E30657P"/>
    <property type="match status" value="1"/>
</dbReference>
<proteinExistence type="predicted"/>
<evidence type="ECO:0000256" key="1">
    <source>
        <dbReference type="SAM" id="MobiDB-lite"/>
    </source>
</evidence>
<evidence type="ECO:0000313" key="5">
    <source>
        <dbReference type="EMBL" id="KEZ42632.1"/>
    </source>
</evidence>
<keyword evidence="2" id="KW-0472">Membrane</keyword>
<feature type="region of interest" description="Disordered" evidence="1">
    <location>
        <begin position="41"/>
        <end position="107"/>
    </location>
</feature>
<feature type="domain" description="DUF7137" evidence="4">
    <location>
        <begin position="97"/>
        <end position="231"/>
    </location>
</feature>
<dbReference type="PANTHER" id="PTHR42028">
    <property type="entry name" value="CHROMOSOME 1, WHOLE GENOME SHOTGUN SEQUENCE"/>
    <property type="match status" value="1"/>
</dbReference>
<feature type="signal peptide" evidence="3">
    <location>
        <begin position="1"/>
        <end position="23"/>
    </location>
</feature>
<dbReference type="HOGENOM" id="CLU_058864_0_0_1"/>
<keyword evidence="2" id="KW-0812">Transmembrane</keyword>
<dbReference type="OMA" id="WGWNYTN"/>
<dbReference type="InterPro" id="IPR055561">
    <property type="entry name" value="DUF7137"/>
</dbReference>
<protein>
    <recommendedName>
        <fullName evidence="4">DUF7137 domain-containing protein</fullName>
    </recommendedName>
</protein>
<dbReference type="Proteomes" id="UP000028545">
    <property type="component" value="Unassembled WGS sequence"/>
</dbReference>
<keyword evidence="3" id="KW-0732">Signal</keyword>
<sequence length="267" mass="28489">MRPTRALAQVAFCLSTMTSLAAAWPTWLDTAAHAIVARQDAAETSDAKTTKASRPTGNLNTAATLDPDAPRTTSGAKGGSSGDGKNSTKTREEFDATAPPGGAVMVTPDPRLGAPLIKAGDTVTFTWNYTNVLADPTAVDVLLSCSRVSATWTLTANMSYQDPATYVWDSNVQATDPSQPLLTEEFTMIIKDSDASISDSAQPGYLSRTDVRLEIYTPKDYTPLSEWNCATCSFAASDLDQKALMFATSMCLITIASFTWFVTGLNL</sequence>
<feature type="transmembrane region" description="Helical" evidence="2">
    <location>
        <begin position="243"/>
        <end position="262"/>
    </location>
</feature>
<feature type="compositionally biased region" description="Polar residues" evidence="1">
    <location>
        <begin position="50"/>
        <end position="63"/>
    </location>
</feature>
<name>A0A084G5M0_PSEDA</name>
<gene>
    <name evidence="5" type="ORF">SAPIO_CDS5883</name>
</gene>
<dbReference type="EMBL" id="JOWA01000099">
    <property type="protein sequence ID" value="KEZ42632.1"/>
    <property type="molecule type" value="Genomic_DNA"/>
</dbReference>
<organism evidence="5 6">
    <name type="scientific">Pseudallescheria apiosperma</name>
    <name type="common">Scedosporium apiospermum</name>
    <dbReference type="NCBI Taxonomy" id="563466"/>
    <lineage>
        <taxon>Eukaryota</taxon>
        <taxon>Fungi</taxon>
        <taxon>Dikarya</taxon>
        <taxon>Ascomycota</taxon>
        <taxon>Pezizomycotina</taxon>
        <taxon>Sordariomycetes</taxon>
        <taxon>Hypocreomycetidae</taxon>
        <taxon>Microascales</taxon>
        <taxon>Microascaceae</taxon>
        <taxon>Scedosporium</taxon>
    </lineage>
</organism>
<evidence type="ECO:0000313" key="6">
    <source>
        <dbReference type="Proteomes" id="UP000028545"/>
    </source>
</evidence>
<evidence type="ECO:0000256" key="3">
    <source>
        <dbReference type="SAM" id="SignalP"/>
    </source>
</evidence>
<feature type="chain" id="PRO_5001775462" description="DUF7137 domain-containing protein" evidence="3">
    <location>
        <begin position="24"/>
        <end position="267"/>
    </location>
</feature>
<accession>A0A084G5M0</accession>
<reference evidence="5 6" key="1">
    <citation type="journal article" date="2014" name="Genome Announc.">
        <title>Draft genome sequence of the pathogenic fungus Scedosporium apiospermum.</title>
        <authorList>
            <person name="Vandeputte P."/>
            <person name="Ghamrawi S."/>
            <person name="Rechenmann M."/>
            <person name="Iltis A."/>
            <person name="Giraud S."/>
            <person name="Fleury M."/>
            <person name="Thornton C."/>
            <person name="Delhaes L."/>
            <person name="Meyer W."/>
            <person name="Papon N."/>
            <person name="Bouchara J.P."/>
        </authorList>
    </citation>
    <scope>NUCLEOTIDE SEQUENCE [LARGE SCALE GENOMIC DNA]</scope>
    <source>
        <strain evidence="5 6">IHEM 14462</strain>
    </source>
</reference>
<dbReference type="AlphaFoldDB" id="A0A084G5M0"/>
<dbReference type="RefSeq" id="XP_016642431.1">
    <property type="nucleotide sequence ID" value="XM_016788115.1"/>
</dbReference>
<dbReference type="Pfam" id="PF23585">
    <property type="entry name" value="DUF7137"/>
    <property type="match status" value="1"/>
</dbReference>
<dbReference type="KEGG" id="sapo:SAPIO_CDS5883"/>
<keyword evidence="6" id="KW-1185">Reference proteome</keyword>
<dbReference type="VEuPathDB" id="FungiDB:SAPIO_CDS5883"/>
<dbReference type="GeneID" id="27724955"/>
<evidence type="ECO:0000259" key="4">
    <source>
        <dbReference type="Pfam" id="PF23585"/>
    </source>
</evidence>
<keyword evidence="2" id="KW-1133">Transmembrane helix</keyword>
<evidence type="ECO:0000256" key="2">
    <source>
        <dbReference type="SAM" id="Phobius"/>
    </source>
</evidence>
<comment type="caution">
    <text evidence="5">The sequence shown here is derived from an EMBL/GenBank/DDBJ whole genome shotgun (WGS) entry which is preliminary data.</text>
</comment>
<dbReference type="OrthoDB" id="2435509at2759"/>